<dbReference type="EMBL" id="CAJNOR010019153">
    <property type="protein sequence ID" value="CAF1689331.1"/>
    <property type="molecule type" value="Genomic_DNA"/>
</dbReference>
<name>A0A816HP48_ADIRI</name>
<dbReference type="Proteomes" id="UP000663828">
    <property type="component" value="Unassembled WGS sequence"/>
</dbReference>
<comment type="caution">
    <text evidence="1">The sequence shown here is derived from an EMBL/GenBank/DDBJ whole genome shotgun (WGS) entry which is preliminary data.</text>
</comment>
<sequence>DDRSLLSDESINGLRATRDGVKYFGNGKPHDVPITKNLLDCVRSAHSRYCDDLEKKKAKRTMTKTVEYEQAKQDTDKEKEYCLYDEQNVLHKDLASIQKIIDEGTERLGKAILTRDFGAIGTAQLLIEGGNKKLAMTNTQITATDNHLKQLRKKHRK</sequence>
<organism evidence="1 2">
    <name type="scientific">Adineta ricciae</name>
    <name type="common">Rotifer</name>
    <dbReference type="NCBI Taxonomy" id="249248"/>
    <lineage>
        <taxon>Eukaryota</taxon>
        <taxon>Metazoa</taxon>
        <taxon>Spiralia</taxon>
        <taxon>Gnathifera</taxon>
        <taxon>Rotifera</taxon>
        <taxon>Eurotatoria</taxon>
        <taxon>Bdelloidea</taxon>
        <taxon>Adinetida</taxon>
        <taxon>Adinetidae</taxon>
        <taxon>Adineta</taxon>
    </lineage>
</organism>
<accession>A0A816HP48</accession>
<gene>
    <name evidence="1" type="ORF">XAT740_LOCUS63260</name>
</gene>
<evidence type="ECO:0000313" key="1">
    <source>
        <dbReference type="EMBL" id="CAF1689331.1"/>
    </source>
</evidence>
<reference evidence="1" key="1">
    <citation type="submission" date="2021-02" db="EMBL/GenBank/DDBJ databases">
        <authorList>
            <person name="Nowell W R."/>
        </authorList>
    </citation>
    <scope>NUCLEOTIDE SEQUENCE</scope>
</reference>
<dbReference type="AlphaFoldDB" id="A0A816HP48"/>
<evidence type="ECO:0000313" key="2">
    <source>
        <dbReference type="Proteomes" id="UP000663828"/>
    </source>
</evidence>
<proteinExistence type="predicted"/>
<protein>
    <submittedName>
        <fullName evidence="1">Uncharacterized protein</fullName>
    </submittedName>
</protein>
<keyword evidence="2" id="KW-1185">Reference proteome</keyword>
<feature type="non-terminal residue" evidence="1">
    <location>
        <position position="1"/>
    </location>
</feature>